<dbReference type="STRING" id="421072.SAMN04488097_3534"/>
<dbReference type="OrthoDB" id="7063782at2"/>
<evidence type="ECO:0000313" key="1">
    <source>
        <dbReference type="EMBL" id="KFC18982.1"/>
    </source>
</evidence>
<dbReference type="eggNOG" id="ENOG50346CF">
    <property type="taxonomic scope" value="Bacteria"/>
</dbReference>
<name>A0A085B937_9FLAO</name>
<dbReference type="RefSeq" id="WP_034978283.1">
    <property type="nucleotide sequence ID" value="NZ_FOFI01000005.1"/>
</dbReference>
<evidence type="ECO:0000313" key="2">
    <source>
        <dbReference type="Proteomes" id="UP000028623"/>
    </source>
</evidence>
<protein>
    <submittedName>
        <fullName evidence="1">Uncharacterized protein</fullName>
    </submittedName>
</protein>
<dbReference type="AlphaFoldDB" id="A0A085B937"/>
<sequence>MKVKFFLCLLSAATLVLNCKSDDDEVIEPQPEAFTFSASAGMSTGNKSVAGTIAPGGYNWSEVKTPQSTWGLNGTITDRMLADDFQIPAGEKWKIENIYFYAYQTGFSGTTFPVSELYFEIYSSDPAVAGAVKVYGDITTNRYVTAEETKYYRILQGQPDNTTRKIYKMKTQATDLNLTPGTYWIKWGSKTSSGTHFYPQLPHDGSKFNNAQQFVVATSTWTDLDDGGQRVSLPFEITGTKLPNP</sequence>
<gene>
    <name evidence="1" type="ORF">IO89_15795</name>
</gene>
<comment type="caution">
    <text evidence="1">The sequence shown here is derived from an EMBL/GenBank/DDBJ whole genome shotgun (WGS) entry which is preliminary data.</text>
</comment>
<dbReference type="Proteomes" id="UP000028623">
    <property type="component" value="Unassembled WGS sequence"/>
</dbReference>
<keyword evidence="2" id="KW-1185">Reference proteome</keyword>
<proteinExistence type="predicted"/>
<reference evidence="1 2" key="1">
    <citation type="submission" date="2014-07" db="EMBL/GenBank/DDBJ databases">
        <title>Epilithonimonas lactis LMG 22401 Genome.</title>
        <authorList>
            <person name="Pipes S.E."/>
            <person name="Stropko S.J."/>
        </authorList>
    </citation>
    <scope>NUCLEOTIDE SEQUENCE [LARGE SCALE GENOMIC DNA]</scope>
    <source>
        <strain evidence="1 2">LMG 24401</strain>
    </source>
</reference>
<accession>A0A085B937</accession>
<organism evidence="1 2">
    <name type="scientific">Epilithonimonas lactis</name>
    <dbReference type="NCBI Taxonomy" id="421072"/>
    <lineage>
        <taxon>Bacteria</taxon>
        <taxon>Pseudomonadati</taxon>
        <taxon>Bacteroidota</taxon>
        <taxon>Flavobacteriia</taxon>
        <taxon>Flavobacteriales</taxon>
        <taxon>Weeksellaceae</taxon>
        <taxon>Chryseobacterium group</taxon>
        <taxon>Epilithonimonas</taxon>
    </lineage>
</organism>
<dbReference type="EMBL" id="JPLY01000005">
    <property type="protein sequence ID" value="KFC18982.1"/>
    <property type="molecule type" value="Genomic_DNA"/>
</dbReference>